<protein>
    <recommendedName>
        <fullName evidence="1">SET domain-containing protein</fullName>
    </recommendedName>
</protein>
<dbReference type="GO" id="GO:0016279">
    <property type="term" value="F:protein-lysine N-methyltransferase activity"/>
    <property type="evidence" value="ECO:0007669"/>
    <property type="project" value="TreeGrafter"/>
</dbReference>
<reference evidence="2" key="1">
    <citation type="journal article" date="2010" name="Science">
        <title>Plasticity of animal genome architecture unmasked by rapid evolution of a pelagic tunicate.</title>
        <authorList>
            <person name="Denoeud F."/>
            <person name="Henriet S."/>
            <person name="Mungpakdee S."/>
            <person name="Aury J.M."/>
            <person name="Da Silva C."/>
            <person name="Brinkmann H."/>
            <person name="Mikhaleva J."/>
            <person name="Olsen L.C."/>
            <person name="Jubin C."/>
            <person name="Canestro C."/>
            <person name="Bouquet J.M."/>
            <person name="Danks G."/>
            <person name="Poulain J."/>
            <person name="Campsteijn C."/>
            <person name="Adamski M."/>
            <person name="Cross I."/>
            <person name="Yadetie F."/>
            <person name="Muffato M."/>
            <person name="Louis A."/>
            <person name="Butcher S."/>
            <person name="Tsagkogeorga G."/>
            <person name="Konrad A."/>
            <person name="Singh S."/>
            <person name="Jensen M.F."/>
            <person name="Cong E.H."/>
            <person name="Eikeseth-Otteraa H."/>
            <person name="Noel B."/>
            <person name="Anthouard V."/>
            <person name="Porcel B.M."/>
            <person name="Kachouri-Lafond R."/>
            <person name="Nishino A."/>
            <person name="Ugolini M."/>
            <person name="Chourrout P."/>
            <person name="Nishida H."/>
            <person name="Aasland R."/>
            <person name="Huzurbazar S."/>
            <person name="Westhof E."/>
            <person name="Delsuc F."/>
            <person name="Lehrach H."/>
            <person name="Reinhardt R."/>
            <person name="Weissenbach J."/>
            <person name="Roy S.W."/>
            <person name="Artiguenave F."/>
            <person name="Postlethwait J.H."/>
            <person name="Manak J.R."/>
            <person name="Thompson E.M."/>
            <person name="Jaillon O."/>
            <person name="Du Pasquier L."/>
            <person name="Boudinot P."/>
            <person name="Liberles D.A."/>
            <person name="Volff J.N."/>
            <person name="Philippe H."/>
            <person name="Lenhard B."/>
            <person name="Roest Crollius H."/>
            <person name="Wincker P."/>
            <person name="Chourrout D."/>
        </authorList>
    </citation>
    <scope>NUCLEOTIDE SEQUENCE [LARGE SCALE GENOMIC DNA]</scope>
</reference>
<dbReference type="EMBL" id="FN653242">
    <property type="protein sequence ID" value="CBY14007.1"/>
    <property type="molecule type" value="Genomic_DNA"/>
</dbReference>
<dbReference type="PROSITE" id="PS50280">
    <property type="entry name" value="SET"/>
    <property type="match status" value="1"/>
</dbReference>
<proteinExistence type="predicted"/>
<dbReference type="InParanoid" id="E4XWF2"/>
<dbReference type="Gene3D" id="3.90.1410.10">
    <property type="entry name" value="set domain protein methyltransferase, domain 1"/>
    <property type="match status" value="1"/>
</dbReference>
<gene>
    <name evidence="2" type="ORF">GSOID_T00006971001</name>
</gene>
<keyword evidence="3" id="KW-1185">Reference proteome</keyword>
<evidence type="ECO:0000259" key="1">
    <source>
        <dbReference type="PROSITE" id="PS50280"/>
    </source>
</evidence>
<evidence type="ECO:0000313" key="2">
    <source>
        <dbReference type="EMBL" id="CBY14007.1"/>
    </source>
</evidence>
<dbReference type="AlphaFoldDB" id="E4XWF2"/>
<evidence type="ECO:0000313" key="3">
    <source>
        <dbReference type="Proteomes" id="UP000001307"/>
    </source>
</evidence>
<name>E4XWF2_OIKDI</name>
<dbReference type="InterPro" id="IPR046341">
    <property type="entry name" value="SET_dom_sf"/>
</dbReference>
<dbReference type="GO" id="GO:0005634">
    <property type="term" value="C:nucleus"/>
    <property type="evidence" value="ECO:0007669"/>
    <property type="project" value="TreeGrafter"/>
</dbReference>
<dbReference type="Pfam" id="PF00856">
    <property type="entry name" value="SET"/>
    <property type="match status" value="1"/>
</dbReference>
<feature type="domain" description="SET" evidence="1">
    <location>
        <begin position="13"/>
        <end position="120"/>
    </location>
</feature>
<accession>E4XWF2</accession>
<dbReference type="PANTHER" id="PTHR13271">
    <property type="entry name" value="UNCHARACTERIZED PUTATIVE METHYLTRANSFERASE"/>
    <property type="match status" value="1"/>
</dbReference>
<dbReference type="SUPFAM" id="SSF82199">
    <property type="entry name" value="SET domain"/>
    <property type="match status" value="1"/>
</dbReference>
<dbReference type="OrthoDB" id="341421at2759"/>
<dbReference type="PANTHER" id="PTHR13271:SF34">
    <property type="entry name" value="N-LYSINE METHYLTRANSFERASE SETD6"/>
    <property type="match status" value="1"/>
</dbReference>
<organism evidence="2">
    <name type="scientific">Oikopleura dioica</name>
    <name type="common">Tunicate</name>
    <dbReference type="NCBI Taxonomy" id="34765"/>
    <lineage>
        <taxon>Eukaryota</taxon>
        <taxon>Metazoa</taxon>
        <taxon>Chordata</taxon>
        <taxon>Tunicata</taxon>
        <taxon>Appendicularia</taxon>
        <taxon>Copelata</taxon>
        <taxon>Oikopleuridae</taxon>
        <taxon>Oikopleura</taxon>
    </lineage>
</organism>
<sequence>MTGFWQKKTSFDNFLVITKFPERFGNKSLDVLKDEFKLFALLMMSYSFTEPENEEEKEEDLFCATETLENEEAGRFMLPVGDLLNHTAENNARIELDENDHTINAIREIESGEEIFNSFGEMSNSRLLHMYGFAEKENDADDAFLDPNSIKKGIEEFKDEIPAIQAKLKLLEKHGFFEEVRVSKDEELSEQFRALLAILVLEKPAFNKMVKESKKKAAEKNGEINELEIEIGSNKIDDLDDFEKRILKSINGQQRVLLQNSKLIKDENASKIDDLQKFIKIALESSISVLNFLDEKISS</sequence>
<dbReference type="Proteomes" id="UP000001307">
    <property type="component" value="Unassembled WGS sequence"/>
</dbReference>
<dbReference type="InterPro" id="IPR050600">
    <property type="entry name" value="SETD3_SETD6_MTase"/>
</dbReference>
<dbReference type="InterPro" id="IPR001214">
    <property type="entry name" value="SET_dom"/>
</dbReference>